<feature type="chain" id="PRO_5013028967" evidence="1">
    <location>
        <begin position="30"/>
        <end position="451"/>
    </location>
</feature>
<dbReference type="InterPro" id="IPR015943">
    <property type="entry name" value="WD40/YVTN_repeat-like_dom_sf"/>
</dbReference>
<dbReference type="InterPro" id="IPR011047">
    <property type="entry name" value="Quinoprotein_ADH-like_sf"/>
</dbReference>
<evidence type="ECO:0000256" key="1">
    <source>
        <dbReference type="SAM" id="SignalP"/>
    </source>
</evidence>
<dbReference type="SMART" id="SM00564">
    <property type="entry name" value="PQQ"/>
    <property type="match status" value="6"/>
</dbReference>
<dbReference type="SUPFAM" id="SSF50998">
    <property type="entry name" value="Quinoprotein alcohol dehydrogenase-like"/>
    <property type="match status" value="1"/>
</dbReference>
<dbReference type="PANTHER" id="PTHR34512:SF30">
    <property type="entry name" value="OUTER MEMBRANE PROTEIN ASSEMBLY FACTOR BAMB"/>
    <property type="match status" value="1"/>
</dbReference>
<protein>
    <submittedName>
        <fullName evidence="3">Outer membrane protein assembly factor BamB</fullName>
    </submittedName>
</protein>
<dbReference type="Proteomes" id="UP000193200">
    <property type="component" value="Unassembled WGS sequence"/>
</dbReference>
<keyword evidence="1" id="KW-0732">Signal</keyword>
<evidence type="ECO:0000259" key="2">
    <source>
        <dbReference type="Pfam" id="PF13360"/>
    </source>
</evidence>
<dbReference type="PANTHER" id="PTHR34512">
    <property type="entry name" value="CELL SURFACE PROTEIN"/>
    <property type="match status" value="1"/>
</dbReference>
<dbReference type="InParanoid" id="A0A1Y5ST41"/>
<name>A0A1Y5ST41_9PROT</name>
<dbReference type="OrthoDB" id="5290752at2"/>
<dbReference type="RefSeq" id="WP_085883267.1">
    <property type="nucleotide sequence ID" value="NZ_FWFR01000001.1"/>
</dbReference>
<gene>
    <name evidence="3" type="primary">bamB</name>
    <name evidence="3" type="ORF">OCH7691_02066</name>
</gene>
<feature type="signal peptide" evidence="1">
    <location>
        <begin position="1"/>
        <end position="29"/>
    </location>
</feature>
<dbReference type="Pfam" id="PF13360">
    <property type="entry name" value="PQQ_2"/>
    <property type="match status" value="1"/>
</dbReference>
<dbReference type="AlphaFoldDB" id="A0A1Y5ST41"/>
<keyword evidence="4" id="KW-1185">Reference proteome</keyword>
<dbReference type="InterPro" id="IPR002372">
    <property type="entry name" value="PQQ_rpt_dom"/>
</dbReference>
<dbReference type="EMBL" id="FWFR01000001">
    <property type="protein sequence ID" value="SLN47818.1"/>
    <property type="molecule type" value="Genomic_DNA"/>
</dbReference>
<accession>A0A1Y5ST41</accession>
<dbReference type="InterPro" id="IPR018391">
    <property type="entry name" value="PQQ_b-propeller_rpt"/>
</dbReference>
<dbReference type="FunCoup" id="A0A1Y5ST41">
    <property type="interactions" value="55"/>
</dbReference>
<proteinExistence type="predicted"/>
<sequence length="451" mass="48577">MNDGTRRRVAALARSAVLGALFLAPTACSLPDWLGGYETDKPLPGERISVLALESKIEPDPRVADVEVRLPRPYVNTFWPQAGGVASHAMYHLELGAAPREIWRADIGSGSDRDSRLMAQPVVAAGRVFTMDSESRVTAFGVADGKRLWRVDLTPDYEEEGTIGGGLAYWNGTLYAATAYGEVFALAEADGAIAWHHSIGVPVRAAPTVADGRVFAISFDNQMHALSTATGEEEWTHIGLEEQAGLLGAASAAADGGIVIAPYSSGEIYALRADNGRAVWSDQLTRTRPLTNLGALSDINGRPVIDRGVVFAVSNAGRMVAISLRSGERLWEQDIASLQGPWVAGDFVYLVTSDAEVVCLSRRDGRIRWVRQLQRYEDEEDREDPVFWSGPVLAGDRLILVSSHGQALAVSPYSGRLLGWLPLSDNSSIAPVVADGTLFILTDDAKLVALR</sequence>
<organism evidence="3 4">
    <name type="scientific">Oceanibacterium hippocampi</name>
    <dbReference type="NCBI Taxonomy" id="745714"/>
    <lineage>
        <taxon>Bacteria</taxon>
        <taxon>Pseudomonadati</taxon>
        <taxon>Pseudomonadota</taxon>
        <taxon>Alphaproteobacteria</taxon>
        <taxon>Sneathiellales</taxon>
        <taxon>Sneathiellaceae</taxon>
        <taxon>Oceanibacterium</taxon>
    </lineage>
</organism>
<evidence type="ECO:0000313" key="3">
    <source>
        <dbReference type="EMBL" id="SLN47818.1"/>
    </source>
</evidence>
<feature type="domain" description="Pyrrolo-quinoline quinone repeat" evidence="2">
    <location>
        <begin position="134"/>
        <end position="369"/>
    </location>
</feature>
<reference evidence="3 4" key="1">
    <citation type="submission" date="2017-03" db="EMBL/GenBank/DDBJ databases">
        <authorList>
            <person name="Afonso C.L."/>
            <person name="Miller P.J."/>
            <person name="Scott M.A."/>
            <person name="Spackman E."/>
            <person name="Goraichik I."/>
            <person name="Dimitrov K.M."/>
            <person name="Suarez D.L."/>
            <person name="Swayne D.E."/>
        </authorList>
    </citation>
    <scope>NUCLEOTIDE SEQUENCE [LARGE SCALE GENOMIC DNA]</scope>
    <source>
        <strain evidence="3 4">CECT 7691</strain>
    </source>
</reference>
<evidence type="ECO:0000313" key="4">
    <source>
        <dbReference type="Proteomes" id="UP000193200"/>
    </source>
</evidence>
<dbReference type="Gene3D" id="2.130.10.10">
    <property type="entry name" value="YVTN repeat-like/Quinoprotein amine dehydrogenase"/>
    <property type="match status" value="1"/>
</dbReference>